<dbReference type="InterPro" id="IPR029033">
    <property type="entry name" value="His_PPase_superfam"/>
</dbReference>
<dbReference type="PROSITE" id="PS00778">
    <property type="entry name" value="HIS_ACID_PHOSPHAT_2"/>
    <property type="match status" value="1"/>
</dbReference>
<proteinExistence type="evidence at transcript level"/>
<dbReference type="InterPro" id="IPR050645">
    <property type="entry name" value="Histidine_acid_phosphatase"/>
</dbReference>
<feature type="signal peptide" evidence="4">
    <location>
        <begin position="1"/>
        <end position="25"/>
    </location>
</feature>
<evidence type="ECO:0000256" key="3">
    <source>
        <dbReference type="SAM" id="Phobius"/>
    </source>
</evidence>
<protein>
    <submittedName>
        <fullName evidence="5">Putative lysosomal acid phosphatase</fullName>
    </submittedName>
</protein>
<feature type="chain" id="PRO_5007284415" evidence="4">
    <location>
        <begin position="26"/>
        <end position="430"/>
    </location>
</feature>
<keyword evidence="4" id="KW-0732">Signal</keyword>
<sequence length="430" mass="48369">MRGSHAFTLFSTLMCFDLYTSQVASQSSGNSSLVLLQIVYRHGDRTPIATFKKDPHQIPTWKEGPGQLTKLGCMQHYKLGTYLRQRYADYITGNPHELTVWSSAKDRCLMSASCHLAGMYVPSPDWVWDKDLLWQPVPVQTRPIYDDGMLVPGDCHCPEASTEYERFKNSPRGQEFLRNHHSLYVNLSELTGETVDGWDKAAQIYDALLIEKIHNYSVPDWIESYWSRLKEQSDKSFVFYSATPLLKRLRAGLVLANITNYMKQAAVVNSSYDSGEKLKKLYMYSTHDTLVSSLLDALNIFDGKAPLYGSTLLLELHRDGAGGHFVEGYTLNALDMEPKRVSFPGCSAQPCPLDEFLRLASVNIPRDWRKECGLVPFISLSDGALALIIGQSALLAILAFGCTAYCLMQRRKVSKGSVIYSPLPTEFSTR</sequence>
<dbReference type="InterPro" id="IPR000560">
    <property type="entry name" value="His_Pase_clade-2"/>
</dbReference>
<dbReference type="CDD" id="cd07061">
    <property type="entry name" value="HP_HAP_like"/>
    <property type="match status" value="1"/>
</dbReference>
<evidence type="ECO:0000256" key="2">
    <source>
        <dbReference type="ARBA" id="ARBA00005375"/>
    </source>
</evidence>
<keyword evidence="3" id="KW-0472">Membrane</keyword>
<accession>A0A131Y9E3</accession>
<evidence type="ECO:0000256" key="1">
    <source>
        <dbReference type="ARBA" id="ARBA00000032"/>
    </source>
</evidence>
<dbReference type="SUPFAM" id="SSF53254">
    <property type="entry name" value="Phosphoglycerate mutase-like"/>
    <property type="match status" value="1"/>
</dbReference>
<dbReference type="Gene3D" id="3.40.50.1240">
    <property type="entry name" value="Phosphoglycerate mutase-like"/>
    <property type="match status" value="1"/>
</dbReference>
<comment type="catalytic activity">
    <reaction evidence="1">
        <text>a phosphate monoester + H2O = an alcohol + phosphate</text>
        <dbReference type="Rhea" id="RHEA:15017"/>
        <dbReference type="ChEBI" id="CHEBI:15377"/>
        <dbReference type="ChEBI" id="CHEBI:30879"/>
        <dbReference type="ChEBI" id="CHEBI:43474"/>
        <dbReference type="ChEBI" id="CHEBI:67140"/>
        <dbReference type="EC" id="3.1.3.2"/>
    </reaction>
</comment>
<dbReference type="PANTHER" id="PTHR11567:SF210">
    <property type="entry name" value="ACID PHOSPHATASE 5-RELATED"/>
    <property type="match status" value="1"/>
</dbReference>
<dbReference type="PANTHER" id="PTHR11567">
    <property type="entry name" value="ACID PHOSPHATASE-RELATED"/>
    <property type="match status" value="1"/>
</dbReference>
<feature type="transmembrane region" description="Helical" evidence="3">
    <location>
        <begin position="384"/>
        <end position="407"/>
    </location>
</feature>
<dbReference type="PROSITE" id="PS00616">
    <property type="entry name" value="HIS_ACID_PHOSPHAT_1"/>
    <property type="match status" value="1"/>
</dbReference>
<organism evidence="5">
    <name type="scientific">Ixodes ricinus</name>
    <name type="common">Common tick</name>
    <name type="synonym">Acarus ricinus</name>
    <dbReference type="NCBI Taxonomy" id="34613"/>
    <lineage>
        <taxon>Eukaryota</taxon>
        <taxon>Metazoa</taxon>
        <taxon>Ecdysozoa</taxon>
        <taxon>Arthropoda</taxon>
        <taxon>Chelicerata</taxon>
        <taxon>Arachnida</taxon>
        <taxon>Acari</taxon>
        <taxon>Parasitiformes</taxon>
        <taxon>Ixodida</taxon>
        <taxon>Ixodoidea</taxon>
        <taxon>Ixodidae</taxon>
        <taxon>Ixodinae</taxon>
        <taxon>Ixodes</taxon>
    </lineage>
</organism>
<dbReference type="EMBL" id="GEFM01000299">
    <property type="protein sequence ID" value="JAP75497.1"/>
    <property type="molecule type" value="mRNA"/>
</dbReference>
<dbReference type="InterPro" id="IPR033379">
    <property type="entry name" value="Acid_Pase_AS"/>
</dbReference>
<name>A0A131Y9E3_IXORI</name>
<keyword evidence="3" id="KW-0812">Transmembrane</keyword>
<dbReference type="AlphaFoldDB" id="A0A131Y9E3"/>
<keyword evidence="3" id="KW-1133">Transmembrane helix</keyword>
<evidence type="ECO:0000313" key="5">
    <source>
        <dbReference type="EMBL" id="JAP75497.1"/>
    </source>
</evidence>
<comment type="similarity">
    <text evidence="2">Belongs to the histidine acid phosphatase family.</text>
</comment>
<dbReference type="Pfam" id="PF00328">
    <property type="entry name" value="His_Phos_2"/>
    <property type="match status" value="1"/>
</dbReference>
<evidence type="ECO:0000256" key="4">
    <source>
        <dbReference type="SAM" id="SignalP"/>
    </source>
</evidence>
<reference evidence="5" key="1">
    <citation type="submission" date="2016-02" db="EMBL/GenBank/DDBJ databases">
        <title>RNAseq analyses of the midgut from blood- or serum-fed Ixodes ricinus ticks.</title>
        <authorList>
            <person name="Perner J."/>
            <person name="Provaznik J."/>
            <person name="Schrenkova J."/>
            <person name="Urbanova V."/>
            <person name="Ribeiro J.M."/>
            <person name="Kopacek P."/>
        </authorList>
    </citation>
    <scope>NUCLEOTIDE SEQUENCE</scope>
    <source>
        <tissue evidence="5">Gut</tissue>
    </source>
</reference>
<dbReference type="GO" id="GO:0003993">
    <property type="term" value="F:acid phosphatase activity"/>
    <property type="evidence" value="ECO:0007669"/>
    <property type="project" value="UniProtKB-EC"/>
</dbReference>